<accession>A0A9Q3JCC8</accession>
<evidence type="ECO:0000313" key="2">
    <source>
        <dbReference type="Proteomes" id="UP000765509"/>
    </source>
</evidence>
<comment type="caution">
    <text evidence="1">The sequence shown here is derived from an EMBL/GenBank/DDBJ whole genome shotgun (WGS) entry which is preliminary data.</text>
</comment>
<sequence length="163" mass="19044">MPIHSTPLTEEKPCVKGSLTPILGENSICAKDIPKLAEWPTFSGEGQYNHNDFIRKIYILQEDFHIPDEIIVGNVHSFFIINAKKWYYEMRQDHGKHDWPWWKLQIISKWANNSWRFKMENPSKSVILTQKTDMSESMINMRILIKGGGELEHAIKCRCVEPC</sequence>
<dbReference type="Proteomes" id="UP000765509">
    <property type="component" value="Unassembled WGS sequence"/>
</dbReference>
<proteinExistence type="predicted"/>
<gene>
    <name evidence="1" type="ORF">O181_099482</name>
</gene>
<name>A0A9Q3JCC8_9BASI</name>
<organism evidence="1 2">
    <name type="scientific">Austropuccinia psidii MF-1</name>
    <dbReference type="NCBI Taxonomy" id="1389203"/>
    <lineage>
        <taxon>Eukaryota</taxon>
        <taxon>Fungi</taxon>
        <taxon>Dikarya</taxon>
        <taxon>Basidiomycota</taxon>
        <taxon>Pucciniomycotina</taxon>
        <taxon>Pucciniomycetes</taxon>
        <taxon>Pucciniales</taxon>
        <taxon>Sphaerophragmiaceae</taxon>
        <taxon>Austropuccinia</taxon>
    </lineage>
</organism>
<dbReference type="AlphaFoldDB" id="A0A9Q3JCC8"/>
<reference evidence="1" key="1">
    <citation type="submission" date="2021-03" db="EMBL/GenBank/DDBJ databases">
        <title>Draft genome sequence of rust myrtle Austropuccinia psidii MF-1, a brazilian biotype.</title>
        <authorList>
            <person name="Quecine M.C."/>
            <person name="Pachon D.M.R."/>
            <person name="Bonatelli M.L."/>
            <person name="Correr F.H."/>
            <person name="Franceschini L.M."/>
            <person name="Leite T.F."/>
            <person name="Margarido G.R.A."/>
            <person name="Almeida C.A."/>
            <person name="Ferrarezi J.A."/>
            <person name="Labate C.A."/>
        </authorList>
    </citation>
    <scope>NUCLEOTIDE SEQUENCE</scope>
    <source>
        <strain evidence="1">MF-1</strain>
    </source>
</reference>
<protein>
    <submittedName>
        <fullName evidence="1">Uncharacterized protein</fullName>
    </submittedName>
</protein>
<keyword evidence="2" id="KW-1185">Reference proteome</keyword>
<evidence type="ECO:0000313" key="1">
    <source>
        <dbReference type="EMBL" id="MBW0559767.1"/>
    </source>
</evidence>
<dbReference type="OrthoDB" id="2507294at2759"/>
<dbReference type="EMBL" id="AVOT02068582">
    <property type="protein sequence ID" value="MBW0559767.1"/>
    <property type="molecule type" value="Genomic_DNA"/>
</dbReference>